<comment type="similarity">
    <text evidence="1">Belongs to the class-I aminoacyl-tRNA synthetase family.</text>
</comment>
<dbReference type="InterPro" id="IPR001278">
    <property type="entry name" value="Arg-tRNA-ligase"/>
</dbReference>
<dbReference type="InterPro" id="IPR008909">
    <property type="entry name" value="DALR_anticod-bd"/>
</dbReference>
<dbReference type="InterPro" id="IPR009080">
    <property type="entry name" value="tRNAsynth_Ia_anticodon-bd"/>
</dbReference>
<comment type="catalytic activity">
    <reaction evidence="8">
        <text>tRNA(Arg) + L-arginine + ATP = L-arginyl-tRNA(Arg) + AMP + diphosphate</text>
        <dbReference type="Rhea" id="RHEA:20301"/>
        <dbReference type="Rhea" id="RHEA-COMP:9658"/>
        <dbReference type="Rhea" id="RHEA-COMP:9673"/>
        <dbReference type="ChEBI" id="CHEBI:30616"/>
        <dbReference type="ChEBI" id="CHEBI:32682"/>
        <dbReference type="ChEBI" id="CHEBI:33019"/>
        <dbReference type="ChEBI" id="CHEBI:78442"/>
        <dbReference type="ChEBI" id="CHEBI:78513"/>
        <dbReference type="ChEBI" id="CHEBI:456215"/>
        <dbReference type="EC" id="6.1.1.19"/>
    </reaction>
</comment>
<evidence type="ECO:0000256" key="5">
    <source>
        <dbReference type="ARBA" id="ARBA00022840"/>
    </source>
</evidence>
<dbReference type="Gene3D" id="3.40.50.620">
    <property type="entry name" value="HUPs"/>
    <property type="match status" value="1"/>
</dbReference>
<proteinExistence type="inferred from homology"/>
<feature type="non-terminal residue" evidence="10">
    <location>
        <position position="1"/>
    </location>
</feature>
<dbReference type="InterPro" id="IPR014729">
    <property type="entry name" value="Rossmann-like_a/b/a_fold"/>
</dbReference>
<evidence type="ECO:0000256" key="6">
    <source>
        <dbReference type="ARBA" id="ARBA00022917"/>
    </source>
</evidence>
<sequence length="164" mass="17761">VTDGIEEKSQKIAIAAIKYAFLKVGVGGDIVFDQTKALSFDGDTGPYLLYVYARCKSLLKNNTEIENGGNIDESILENAAVKSLAETLGKSKQILLASGLNYAPSTLSQYVFDLAQSFNNFYQQVSVLEAPEKDRASLLAIVQATMLTMRNGLELLGIGVVDEM</sequence>
<comment type="caution">
    <text evidence="10">The sequence shown here is derived from an EMBL/GenBank/DDBJ whole genome shotgun (WGS) entry which is preliminary data.</text>
</comment>
<dbReference type="Pfam" id="PF05746">
    <property type="entry name" value="DALR_1"/>
    <property type="match status" value="1"/>
</dbReference>
<evidence type="ECO:0000256" key="8">
    <source>
        <dbReference type="ARBA" id="ARBA00049339"/>
    </source>
</evidence>
<dbReference type="PANTHER" id="PTHR11956:SF5">
    <property type="entry name" value="ARGININE--TRNA LIGASE, CYTOPLASMIC"/>
    <property type="match status" value="1"/>
</dbReference>
<protein>
    <recommendedName>
        <fullName evidence="2">arginine--tRNA ligase</fullName>
        <ecNumber evidence="2">6.1.1.19</ecNumber>
    </recommendedName>
</protein>
<name>A0A0G0FCA5_9BACT</name>
<evidence type="ECO:0000256" key="1">
    <source>
        <dbReference type="ARBA" id="ARBA00005594"/>
    </source>
</evidence>
<reference evidence="10 11" key="1">
    <citation type="journal article" date="2015" name="Nature">
        <title>rRNA introns, odd ribosomes, and small enigmatic genomes across a large radiation of phyla.</title>
        <authorList>
            <person name="Brown C.T."/>
            <person name="Hug L.A."/>
            <person name="Thomas B.C."/>
            <person name="Sharon I."/>
            <person name="Castelle C.J."/>
            <person name="Singh A."/>
            <person name="Wilkins M.J."/>
            <person name="Williams K.H."/>
            <person name="Banfield J.F."/>
        </authorList>
    </citation>
    <scope>NUCLEOTIDE SEQUENCE [LARGE SCALE GENOMIC DNA]</scope>
</reference>
<keyword evidence="5" id="KW-0067">ATP-binding</keyword>
<dbReference type="GO" id="GO:0005524">
    <property type="term" value="F:ATP binding"/>
    <property type="evidence" value="ECO:0007669"/>
    <property type="project" value="UniProtKB-KW"/>
</dbReference>
<evidence type="ECO:0000313" key="11">
    <source>
        <dbReference type="Proteomes" id="UP000034075"/>
    </source>
</evidence>
<dbReference type="EMBL" id="LBSF01000041">
    <property type="protein sequence ID" value="KKQ11120.1"/>
    <property type="molecule type" value="Genomic_DNA"/>
</dbReference>
<dbReference type="GO" id="GO:0004814">
    <property type="term" value="F:arginine-tRNA ligase activity"/>
    <property type="evidence" value="ECO:0007669"/>
    <property type="project" value="UniProtKB-EC"/>
</dbReference>
<evidence type="ECO:0000259" key="9">
    <source>
        <dbReference type="SMART" id="SM00836"/>
    </source>
</evidence>
<dbReference type="FunFam" id="1.10.730.10:FF:000006">
    <property type="entry name" value="Arginyl-tRNA synthetase 2, mitochondrial"/>
    <property type="match status" value="1"/>
</dbReference>
<organism evidence="10 11">
    <name type="scientific">candidate division WS6 bacterium GW2011_GWC2_36_7</name>
    <dbReference type="NCBI Taxonomy" id="1619091"/>
    <lineage>
        <taxon>Bacteria</taxon>
        <taxon>Candidatus Dojkabacteria</taxon>
    </lineage>
</organism>
<keyword evidence="6" id="KW-0648">Protein biosynthesis</keyword>
<evidence type="ECO:0000256" key="4">
    <source>
        <dbReference type="ARBA" id="ARBA00022741"/>
    </source>
</evidence>
<keyword evidence="4" id="KW-0547">Nucleotide-binding</keyword>
<accession>A0A0G0FCA5</accession>
<dbReference type="GO" id="GO:0006420">
    <property type="term" value="P:arginyl-tRNA aminoacylation"/>
    <property type="evidence" value="ECO:0007669"/>
    <property type="project" value="InterPro"/>
</dbReference>
<dbReference type="Proteomes" id="UP000034075">
    <property type="component" value="Unassembled WGS sequence"/>
</dbReference>
<evidence type="ECO:0000256" key="7">
    <source>
        <dbReference type="ARBA" id="ARBA00023146"/>
    </source>
</evidence>
<dbReference type="EC" id="6.1.1.19" evidence="2"/>
<dbReference type="Gene3D" id="1.10.730.10">
    <property type="entry name" value="Isoleucyl-tRNA Synthetase, Domain 1"/>
    <property type="match status" value="1"/>
</dbReference>
<dbReference type="PANTHER" id="PTHR11956">
    <property type="entry name" value="ARGINYL-TRNA SYNTHETASE"/>
    <property type="match status" value="1"/>
</dbReference>
<dbReference type="AlphaFoldDB" id="A0A0G0FCA5"/>
<dbReference type="SUPFAM" id="SSF47323">
    <property type="entry name" value="Anticodon-binding domain of a subclass of class I aminoacyl-tRNA synthetases"/>
    <property type="match status" value="1"/>
</dbReference>
<feature type="domain" description="DALR anticodon binding" evidence="9">
    <location>
        <begin position="48"/>
        <end position="164"/>
    </location>
</feature>
<evidence type="ECO:0000256" key="2">
    <source>
        <dbReference type="ARBA" id="ARBA00012837"/>
    </source>
</evidence>
<gene>
    <name evidence="10" type="ORF">US24_C0041G0006</name>
</gene>
<keyword evidence="3 10" id="KW-0436">Ligase</keyword>
<evidence type="ECO:0000313" key="10">
    <source>
        <dbReference type="EMBL" id="KKQ11120.1"/>
    </source>
</evidence>
<keyword evidence="7" id="KW-0030">Aminoacyl-tRNA synthetase</keyword>
<evidence type="ECO:0000256" key="3">
    <source>
        <dbReference type="ARBA" id="ARBA00022598"/>
    </source>
</evidence>
<dbReference type="SMART" id="SM00836">
    <property type="entry name" value="DALR_1"/>
    <property type="match status" value="1"/>
</dbReference>